<comment type="caution">
    <text evidence="2">The sequence shown here is derived from an EMBL/GenBank/DDBJ whole genome shotgun (WGS) entry which is preliminary data.</text>
</comment>
<dbReference type="RefSeq" id="WP_128622126.1">
    <property type="nucleotide sequence ID" value="NZ_JAAVJF010000003.1"/>
</dbReference>
<feature type="transmembrane region" description="Helical" evidence="1">
    <location>
        <begin position="35"/>
        <end position="52"/>
    </location>
</feature>
<evidence type="ECO:0000313" key="3">
    <source>
        <dbReference type="Proteomes" id="UP000554766"/>
    </source>
</evidence>
<keyword evidence="1" id="KW-0812">Transmembrane</keyword>
<reference evidence="2 3" key="1">
    <citation type="journal article" date="2020" name="Nat. Commun.">
        <title>The structures of two archaeal type IV pili illuminate evolutionary relationships.</title>
        <authorList>
            <person name="Wang F."/>
            <person name="Baquero D.P."/>
            <person name="Su Z."/>
            <person name="Beltran L.C."/>
            <person name="Prangishvili D."/>
            <person name="Krupovic M."/>
            <person name="Egelman E.H."/>
        </authorList>
    </citation>
    <scope>NUCLEOTIDE SEQUENCE [LARGE SCALE GENOMIC DNA]</scope>
    <source>
        <strain evidence="2 3">2GA</strain>
    </source>
</reference>
<sequence length="62" mass="6753">MSFFSALKMAMLGLLVVALLSPAAGVSFFKKVFLALVALFIVAVAFKERSLLPKPSVHRHVH</sequence>
<accession>A0A7L4PAI6</accession>
<dbReference type="GeneID" id="38938001"/>
<proteinExistence type="predicted"/>
<keyword evidence="1" id="KW-0472">Membrane</keyword>
<dbReference type="AlphaFoldDB" id="A0A7L4PAI6"/>
<dbReference type="Proteomes" id="UP000554766">
    <property type="component" value="Unassembled WGS sequence"/>
</dbReference>
<keyword evidence="3" id="KW-1185">Reference proteome</keyword>
<gene>
    <name evidence="2" type="ORF">HC235_08030</name>
</gene>
<evidence type="ECO:0000256" key="1">
    <source>
        <dbReference type="SAM" id="Phobius"/>
    </source>
</evidence>
<dbReference type="EMBL" id="JAAVJF010000003">
    <property type="protein sequence ID" value="NYR15881.1"/>
    <property type="molecule type" value="Genomic_DNA"/>
</dbReference>
<protein>
    <submittedName>
        <fullName evidence="2">Uncharacterized protein</fullName>
    </submittedName>
</protein>
<name>A0A7L4PAI6_9CREN</name>
<evidence type="ECO:0000313" key="2">
    <source>
        <dbReference type="EMBL" id="NYR15881.1"/>
    </source>
</evidence>
<keyword evidence="1" id="KW-1133">Transmembrane helix</keyword>
<organism evidence="2 3">
    <name type="scientific">Pyrobaculum arsenaticum</name>
    <dbReference type="NCBI Taxonomy" id="121277"/>
    <lineage>
        <taxon>Archaea</taxon>
        <taxon>Thermoproteota</taxon>
        <taxon>Thermoprotei</taxon>
        <taxon>Thermoproteales</taxon>
        <taxon>Thermoproteaceae</taxon>
        <taxon>Pyrobaculum</taxon>
    </lineage>
</organism>